<accession>A0ABD1VQD5</accession>
<sequence>MDIAILVRSSLAQGGLRYVGEPHKEFVLRKAFVDRDNGNGIILEQESIEISIEDLVTESKLEPEQKVPHDLIIEGINAEKSEEKKNTATSSTPNLVSQVVNYKDECNWATKLRPRYKHHKCGFLD</sequence>
<name>A0ABD1VQD5_9LAMI</name>
<protein>
    <submittedName>
        <fullName evidence="1">Uncharacterized protein</fullName>
    </submittedName>
</protein>
<dbReference type="AlphaFoldDB" id="A0ABD1VQD5"/>
<evidence type="ECO:0000313" key="1">
    <source>
        <dbReference type="EMBL" id="KAL2538580.1"/>
    </source>
</evidence>
<dbReference type="EMBL" id="JBFOLJ010000005">
    <property type="protein sequence ID" value="KAL2538580.1"/>
    <property type="molecule type" value="Genomic_DNA"/>
</dbReference>
<keyword evidence="2" id="KW-1185">Reference proteome</keyword>
<evidence type="ECO:0000313" key="2">
    <source>
        <dbReference type="Proteomes" id="UP001604277"/>
    </source>
</evidence>
<gene>
    <name evidence="1" type="ORF">Fot_19971</name>
</gene>
<dbReference type="Proteomes" id="UP001604277">
    <property type="component" value="Unassembled WGS sequence"/>
</dbReference>
<organism evidence="1 2">
    <name type="scientific">Forsythia ovata</name>
    <dbReference type="NCBI Taxonomy" id="205694"/>
    <lineage>
        <taxon>Eukaryota</taxon>
        <taxon>Viridiplantae</taxon>
        <taxon>Streptophyta</taxon>
        <taxon>Embryophyta</taxon>
        <taxon>Tracheophyta</taxon>
        <taxon>Spermatophyta</taxon>
        <taxon>Magnoliopsida</taxon>
        <taxon>eudicotyledons</taxon>
        <taxon>Gunneridae</taxon>
        <taxon>Pentapetalae</taxon>
        <taxon>asterids</taxon>
        <taxon>lamiids</taxon>
        <taxon>Lamiales</taxon>
        <taxon>Oleaceae</taxon>
        <taxon>Forsythieae</taxon>
        <taxon>Forsythia</taxon>
    </lineage>
</organism>
<reference evidence="2" key="1">
    <citation type="submission" date="2024-07" db="EMBL/GenBank/DDBJ databases">
        <title>Two chromosome-level genome assemblies of Korean endemic species Abeliophyllum distichum and Forsythia ovata (Oleaceae).</title>
        <authorList>
            <person name="Jang H."/>
        </authorList>
    </citation>
    <scope>NUCLEOTIDE SEQUENCE [LARGE SCALE GENOMIC DNA]</scope>
</reference>
<proteinExistence type="predicted"/>
<comment type="caution">
    <text evidence="1">The sequence shown here is derived from an EMBL/GenBank/DDBJ whole genome shotgun (WGS) entry which is preliminary data.</text>
</comment>